<keyword evidence="6 7" id="KW-0472">Membrane</keyword>
<feature type="transmembrane region" description="Helical" evidence="7">
    <location>
        <begin position="32"/>
        <end position="51"/>
    </location>
</feature>
<dbReference type="InterPro" id="IPR009457">
    <property type="entry name" value="THH1/TOM1/TOM3_dom"/>
</dbReference>
<evidence type="ECO:0000259" key="8">
    <source>
        <dbReference type="Pfam" id="PF06454"/>
    </source>
</evidence>
<gene>
    <name evidence="9" type="ORF">HID58_012447</name>
</gene>
<feature type="transmembrane region" description="Helical" evidence="7">
    <location>
        <begin position="309"/>
        <end position="327"/>
    </location>
</feature>
<feature type="domain" description="THH1/TOM1/TOM3" evidence="8">
    <location>
        <begin position="16"/>
        <end position="53"/>
    </location>
</feature>
<evidence type="ECO:0000256" key="6">
    <source>
        <dbReference type="ARBA" id="ARBA00023136"/>
    </source>
</evidence>
<dbReference type="Proteomes" id="UP000824890">
    <property type="component" value="Unassembled WGS sequence"/>
</dbReference>
<dbReference type="PANTHER" id="PTHR31142">
    <property type="entry name" value="TOBAMOVIRUS MULTIPLICATION PROTEIN 1-LIKE ISOFORM X1"/>
    <property type="match status" value="1"/>
</dbReference>
<feature type="domain" description="THH1/TOM1/TOM3" evidence="8">
    <location>
        <begin position="173"/>
        <end position="343"/>
    </location>
</feature>
<comment type="similarity">
    <text evidence="2">Belongs to the plant tobamovirus multiplication TOM1 protein family.</text>
</comment>
<name>A0ABQ8E140_BRANA</name>
<protein>
    <recommendedName>
        <fullName evidence="8">THH1/TOM1/TOM3 domain-containing protein</fullName>
    </recommendedName>
</protein>
<dbReference type="InterPro" id="IPR040226">
    <property type="entry name" value="THH1/TOM1/TOM3"/>
</dbReference>
<feature type="domain" description="THH1/TOM1/TOM3" evidence="8">
    <location>
        <begin position="69"/>
        <end position="120"/>
    </location>
</feature>
<keyword evidence="5 7" id="KW-1133">Transmembrane helix</keyword>
<evidence type="ECO:0000256" key="2">
    <source>
        <dbReference type="ARBA" id="ARBA00006779"/>
    </source>
</evidence>
<comment type="subcellular location">
    <subcellularLocation>
        <location evidence="1">Vacuole membrane</location>
        <topology evidence="1">Multi-pass membrane protein</topology>
    </subcellularLocation>
</comment>
<dbReference type="Pfam" id="PF06454">
    <property type="entry name" value="THH1_TOM1-3_dom"/>
    <property type="match status" value="3"/>
</dbReference>
<organism evidence="9 10">
    <name type="scientific">Brassica napus</name>
    <name type="common">Rape</name>
    <dbReference type="NCBI Taxonomy" id="3708"/>
    <lineage>
        <taxon>Eukaryota</taxon>
        <taxon>Viridiplantae</taxon>
        <taxon>Streptophyta</taxon>
        <taxon>Embryophyta</taxon>
        <taxon>Tracheophyta</taxon>
        <taxon>Spermatophyta</taxon>
        <taxon>Magnoliopsida</taxon>
        <taxon>eudicotyledons</taxon>
        <taxon>Gunneridae</taxon>
        <taxon>Pentapetalae</taxon>
        <taxon>rosids</taxon>
        <taxon>malvids</taxon>
        <taxon>Brassicales</taxon>
        <taxon>Brassicaceae</taxon>
        <taxon>Brassiceae</taxon>
        <taxon>Brassica</taxon>
    </lineage>
</organism>
<reference evidence="9 10" key="1">
    <citation type="submission" date="2021-05" db="EMBL/GenBank/DDBJ databases">
        <title>Genome Assembly of Synthetic Allotetraploid Brassica napus Reveals Homoeologous Exchanges between Subgenomes.</title>
        <authorList>
            <person name="Davis J.T."/>
        </authorList>
    </citation>
    <scope>NUCLEOTIDE SEQUENCE [LARGE SCALE GENOMIC DNA]</scope>
    <source>
        <strain evidence="10">cv. Da-Ae</strain>
        <tissue evidence="9">Seedling</tissue>
    </source>
</reference>
<sequence length="343" mass="39583">MTDSSVEMAQILATEMTNWWEEVNESTQWQDGIFFALCGAYALVSAIALVLDLRCLGSNDMSFLLCCYRVQLVRIQMRVPEYGWTTQKVFHLMNFVVNGVRAVLFGFHHQVFLVHPKVRESPLFAGYYWIFRGSSFSRLTHCSYCSGQRYITRQESKKEFFFYFLFNLPHKLLMCIYVADSYEQARSLPTDKLRITYISVNVGVYLAQVVIWVCIWVNDNSTVELVGKIFMSVVSFIAALGFLLYGGRLFIMLRRFPIESKGRRKKLHEVGSVTAICFTCFLIRCIVVGVSAFDRDLTLDVLDHPVLNLIYYMVVEVLPSALVLFILRKLPPKRVSAQYHPIQ</sequence>
<evidence type="ECO:0000256" key="1">
    <source>
        <dbReference type="ARBA" id="ARBA00004128"/>
    </source>
</evidence>
<accession>A0ABQ8E140</accession>
<evidence type="ECO:0000256" key="3">
    <source>
        <dbReference type="ARBA" id="ARBA00022554"/>
    </source>
</evidence>
<keyword evidence="10" id="KW-1185">Reference proteome</keyword>
<evidence type="ECO:0000313" key="10">
    <source>
        <dbReference type="Proteomes" id="UP000824890"/>
    </source>
</evidence>
<dbReference type="PANTHER" id="PTHR31142:SF1">
    <property type="entry name" value="TOBAMOVIRUS MULTIPLICATION PROTEIN 1"/>
    <property type="match status" value="1"/>
</dbReference>
<feature type="transmembrane region" description="Helical" evidence="7">
    <location>
        <begin position="229"/>
        <end position="251"/>
    </location>
</feature>
<evidence type="ECO:0000256" key="4">
    <source>
        <dbReference type="ARBA" id="ARBA00022692"/>
    </source>
</evidence>
<feature type="transmembrane region" description="Helical" evidence="7">
    <location>
        <begin position="272"/>
        <end position="293"/>
    </location>
</feature>
<evidence type="ECO:0000256" key="5">
    <source>
        <dbReference type="ARBA" id="ARBA00022989"/>
    </source>
</evidence>
<evidence type="ECO:0000313" key="9">
    <source>
        <dbReference type="EMBL" id="KAH0935330.1"/>
    </source>
</evidence>
<evidence type="ECO:0000256" key="7">
    <source>
        <dbReference type="SAM" id="Phobius"/>
    </source>
</evidence>
<keyword evidence="3" id="KW-0926">Vacuole</keyword>
<feature type="transmembrane region" description="Helical" evidence="7">
    <location>
        <begin position="195"/>
        <end position="217"/>
    </location>
</feature>
<keyword evidence="4 7" id="KW-0812">Transmembrane</keyword>
<proteinExistence type="inferred from homology"/>
<comment type="caution">
    <text evidence="9">The sequence shown here is derived from an EMBL/GenBank/DDBJ whole genome shotgun (WGS) entry which is preliminary data.</text>
</comment>
<dbReference type="EMBL" id="JAGKQM010000003">
    <property type="protein sequence ID" value="KAH0935330.1"/>
    <property type="molecule type" value="Genomic_DNA"/>
</dbReference>